<evidence type="ECO:0000256" key="1">
    <source>
        <dbReference type="SAM" id="Phobius"/>
    </source>
</evidence>
<name>A0AAQ3PJR6_VIGMU</name>
<dbReference type="EMBL" id="CP144700">
    <property type="protein sequence ID" value="WVZ26677.1"/>
    <property type="molecule type" value="Genomic_DNA"/>
</dbReference>
<dbReference type="AlphaFoldDB" id="A0AAQ3PJR6"/>
<keyword evidence="1" id="KW-0812">Transmembrane</keyword>
<organism evidence="3 4">
    <name type="scientific">Vigna mungo</name>
    <name type="common">Black gram</name>
    <name type="synonym">Phaseolus mungo</name>
    <dbReference type="NCBI Taxonomy" id="3915"/>
    <lineage>
        <taxon>Eukaryota</taxon>
        <taxon>Viridiplantae</taxon>
        <taxon>Streptophyta</taxon>
        <taxon>Embryophyta</taxon>
        <taxon>Tracheophyta</taxon>
        <taxon>Spermatophyta</taxon>
        <taxon>Magnoliopsida</taxon>
        <taxon>eudicotyledons</taxon>
        <taxon>Gunneridae</taxon>
        <taxon>Pentapetalae</taxon>
        <taxon>rosids</taxon>
        <taxon>fabids</taxon>
        <taxon>Fabales</taxon>
        <taxon>Fabaceae</taxon>
        <taxon>Papilionoideae</taxon>
        <taxon>50 kb inversion clade</taxon>
        <taxon>NPAAA clade</taxon>
        <taxon>indigoferoid/millettioid clade</taxon>
        <taxon>Phaseoleae</taxon>
        <taxon>Vigna</taxon>
    </lineage>
</organism>
<feature type="domain" description="Plant PDR ABC transporter associated" evidence="2">
    <location>
        <begin position="37"/>
        <end position="67"/>
    </location>
</feature>
<dbReference type="PANTHER" id="PTHR48040">
    <property type="entry name" value="PLEIOTROPIC DRUG RESISTANCE PROTEIN 1-LIKE ISOFORM X1"/>
    <property type="match status" value="1"/>
</dbReference>
<evidence type="ECO:0000259" key="2">
    <source>
        <dbReference type="Pfam" id="PF08370"/>
    </source>
</evidence>
<feature type="transmembrane region" description="Helical" evidence="1">
    <location>
        <begin position="34"/>
        <end position="56"/>
    </location>
</feature>
<keyword evidence="1" id="KW-1133">Transmembrane helix</keyword>
<reference evidence="3 4" key="1">
    <citation type="journal article" date="2023" name="Life. Sci Alliance">
        <title>Evolutionary insights into 3D genome organization and epigenetic landscape of Vigna mungo.</title>
        <authorList>
            <person name="Junaid A."/>
            <person name="Singh B."/>
            <person name="Bhatia S."/>
        </authorList>
    </citation>
    <scope>NUCLEOTIDE SEQUENCE [LARGE SCALE GENOMIC DNA]</scope>
    <source>
        <strain evidence="3">Urdbean</strain>
    </source>
</reference>
<dbReference type="Pfam" id="PF08370">
    <property type="entry name" value="PDR_assoc"/>
    <property type="match status" value="1"/>
</dbReference>
<evidence type="ECO:0000313" key="4">
    <source>
        <dbReference type="Proteomes" id="UP001374535"/>
    </source>
</evidence>
<protein>
    <recommendedName>
        <fullName evidence="2">Plant PDR ABC transporter associated domain-containing protein</fullName>
    </recommendedName>
</protein>
<sequence length="202" mass="22292">MWFPNAHIHSKTLRGVSSGQGKRVTTGGDSNCPWARALLGFVSLLNITFTLALTFLNPTLEKPHAIILKGSHGNKHKDKALQDIGLPLKLPGNGPNRNTKTMRLKEVVESSHRRKRGMILPFEPHSLTFDGITYSKHSCVVEMVLLGMSCGLNLIWIAVSQFGDLTTTVEVNETVKEFLRRYFGYKDDFVGVAAGVVANFGQ</sequence>
<gene>
    <name evidence="3" type="ORF">V8G54_005221</name>
</gene>
<evidence type="ECO:0000313" key="3">
    <source>
        <dbReference type="EMBL" id="WVZ26677.1"/>
    </source>
</evidence>
<dbReference type="Proteomes" id="UP001374535">
    <property type="component" value="Chromosome 1"/>
</dbReference>
<accession>A0AAQ3PJR6</accession>
<keyword evidence="4" id="KW-1185">Reference proteome</keyword>
<proteinExistence type="predicted"/>
<dbReference type="PANTHER" id="PTHR48040:SF45">
    <property type="entry name" value="PLEIOTROPIC DRUG RESISTANCE PROTEIN 1-LIKE"/>
    <property type="match status" value="1"/>
</dbReference>
<dbReference type="InterPro" id="IPR013581">
    <property type="entry name" value="PDR_assoc"/>
</dbReference>
<keyword evidence="1" id="KW-0472">Membrane</keyword>